<dbReference type="PANTHER" id="PTHR43278">
    <property type="entry name" value="NAD(P)H-DEPENDENT FMN-CONTAINING OXIDOREDUCTASE YWQN-RELATED"/>
    <property type="match status" value="1"/>
</dbReference>
<evidence type="ECO:0000313" key="5">
    <source>
        <dbReference type="Proteomes" id="UP000446866"/>
    </source>
</evidence>
<proteinExistence type="predicted"/>
<dbReference type="GO" id="GO:0016491">
    <property type="term" value="F:oxidoreductase activity"/>
    <property type="evidence" value="ECO:0007669"/>
    <property type="project" value="InterPro"/>
</dbReference>
<dbReference type="EMBL" id="QXWK01000009">
    <property type="protein sequence ID" value="NBH61165.1"/>
    <property type="molecule type" value="Genomic_DNA"/>
</dbReference>
<sequence>MKIVVLTGSPHENGTSFVLADSFIKGAEEAGHSIYRFDAAQKEVNGCIACNACGQGDAVCVFEDDMQELIPALLSADMVVFISPVYYSGFTSQIKAVIDRFYSIDKMLCGAQKSSALLVTAADTDVRTARGIQAVYEEAIHYLKWEDKGQIYAIACAEKGDIEQTDYPEKAYILGKSL</sequence>
<evidence type="ECO:0000256" key="1">
    <source>
        <dbReference type="ARBA" id="ARBA00022630"/>
    </source>
</evidence>
<name>A0A845QJG2_9FIRM</name>
<dbReference type="SUPFAM" id="SSF52218">
    <property type="entry name" value="Flavoproteins"/>
    <property type="match status" value="1"/>
</dbReference>
<gene>
    <name evidence="4" type="ORF">D0435_05805</name>
</gene>
<keyword evidence="1" id="KW-0285">Flavoprotein</keyword>
<dbReference type="Proteomes" id="UP000446866">
    <property type="component" value="Unassembled WGS sequence"/>
</dbReference>
<accession>A0A845QJG2</accession>
<dbReference type="InterPro" id="IPR051796">
    <property type="entry name" value="ISF_SsuE-like"/>
</dbReference>
<reference evidence="4 5" key="1">
    <citation type="submission" date="2018-08" db="EMBL/GenBank/DDBJ databases">
        <title>Murine metabolic-syndrome-specific gut microbial biobank.</title>
        <authorList>
            <person name="Liu C."/>
        </authorList>
    </citation>
    <scope>NUCLEOTIDE SEQUENCE [LARGE SCALE GENOMIC DNA]</scope>
    <source>
        <strain evidence="4 5">28</strain>
    </source>
</reference>
<organism evidence="4 5">
    <name type="scientific">Anaerotruncus colihominis</name>
    <dbReference type="NCBI Taxonomy" id="169435"/>
    <lineage>
        <taxon>Bacteria</taxon>
        <taxon>Bacillati</taxon>
        <taxon>Bacillota</taxon>
        <taxon>Clostridia</taxon>
        <taxon>Eubacteriales</taxon>
        <taxon>Oscillospiraceae</taxon>
        <taxon>Anaerotruncus</taxon>
    </lineage>
</organism>
<dbReference type="AlphaFoldDB" id="A0A845QJG2"/>
<dbReference type="Pfam" id="PF03358">
    <property type="entry name" value="FMN_red"/>
    <property type="match status" value="1"/>
</dbReference>
<evidence type="ECO:0000259" key="3">
    <source>
        <dbReference type="Pfam" id="PF03358"/>
    </source>
</evidence>
<dbReference type="InterPro" id="IPR005025">
    <property type="entry name" value="FMN_Rdtase-like_dom"/>
</dbReference>
<evidence type="ECO:0000256" key="2">
    <source>
        <dbReference type="ARBA" id="ARBA00022643"/>
    </source>
</evidence>
<comment type="caution">
    <text evidence="4">The sequence shown here is derived from an EMBL/GenBank/DDBJ whole genome shotgun (WGS) entry which is preliminary data.</text>
</comment>
<feature type="domain" description="NADPH-dependent FMN reductase-like" evidence="3">
    <location>
        <begin position="1"/>
        <end position="106"/>
    </location>
</feature>
<evidence type="ECO:0000313" key="4">
    <source>
        <dbReference type="EMBL" id="NBH61165.1"/>
    </source>
</evidence>
<protein>
    <submittedName>
        <fullName evidence="4">Flavodoxin family protein</fullName>
    </submittedName>
</protein>
<keyword evidence="2" id="KW-0288">FMN</keyword>
<dbReference type="Gene3D" id="3.40.50.360">
    <property type="match status" value="1"/>
</dbReference>
<keyword evidence="5" id="KW-1185">Reference proteome</keyword>
<dbReference type="InterPro" id="IPR029039">
    <property type="entry name" value="Flavoprotein-like_sf"/>
</dbReference>
<dbReference type="PANTHER" id="PTHR43278:SF4">
    <property type="entry name" value="NAD(P)H-DEPENDENT FMN-CONTAINING OXIDOREDUCTASE YWQN-RELATED"/>
    <property type="match status" value="1"/>
</dbReference>
<dbReference type="RefSeq" id="WP_160201442.1">
    <property type="nucleotide sequence ID" value="NZ_QXWK01000009.1"/>
</dbReference>